<keyword evidence="5" id="KW-1003">Cell membrane</keyword>
<dbReference type="InterPro" id="IPR012823">
    <property type="entry name" value="Flagell_FliJ"/>
</dbReference>
<keyword evidence="6" id="KW-0145">Chemotaxis</keyword>
<evidence type="ECO:0000256" key="3">
    <source>
        <dbReference type="ARBA" id="ARBA00020392"/>
    </source>
</evidence>
<evidence type="ECO:0000256" key="5">
    <source>
        <dbReference type="ARBA" id="ARBA00022475"/>
    </source>
</evidence>
<evidence type="ECO:0000256" key="2">
    <source>
        <dbReference type="ARBA" id="ARBA00010004"/>
    </source>
</evidence>
<dbReference type="Gene3D" id="1.10.287.1700">
    <property type="match status" value="1"/>
</dbReference>
<keyword evidence="4" id="KW-0813">Transport</keyword>
<dbReference type="GO" id="GO:0071973">
    <property type="term" value="P:bacterial-type flagellum-dependent cell motility"/>
    <property type="evidence" value="ECO:0007669"/>
    <property type="project" value="InterPro"/>
</dbReference>
<protein>
    <recommendedName>
        <fullName evidence="3">Flagellar FliJ protein</fullName>
    </recommendedName>
</protein>
<evidence type="ECO:0000256" key="6">
    <source>
        <dbReference type="ARBA" id="ARBA00022500"/>
    </source>
</evidence>
<keyword evidence="7" id="KW-1005">Bacterial flagellum biogenesis</keyword>
<gene>
    <name evidence="12" type="ORF">ENJ10_00175</name>
</gene>
<comment type="similarity">
    <text evidence="2">Belongs to the FliJ family.</text>
</comment>
<evidence type="ECO:0000256" key="8">
    <source>
        <dbReference type="ARBA" id="ARBA00022927"/>
    </source>
</evidence>
<keyword evidence="9" id="KW-0472">Membrane</keyword>
<evidence type="ECO:0000256" key="4">
    <source>
        <dbReference type="ARBA" id="ARBA00022448"/>
    </source>
</evidence>
<evidence type="ECO:0000256" key="10">
    <source>
        <dbReference type="ARBA" id="ARBA00023225"/>
    </source>
</evidence>
<dbReference type="AlphaFoldDB" id="A0A7V1PTZ2"/>
<name>A0A7V1PTZ2_CALAY</name>
<dbReference type="GO" id="GO:0006935">
    <property type="term" value="P:chemotaxis"/>
    <property type="evidence" value="ECO:0007669"/>
    <property type="project" value="UniProtKB-KW"/>
</dbReference>
<evidence type="ECO:0000256" key="7">
    <source>
        <dbReference type="ARBA" id="ARBA00022795"/>
    </source>
</evidence>
<dbReference type="Proteomes" id="UP000886005">
    <property type="component" value="Unassembled WGS sequence"/>
</dbReference>
<evidence type="ECO:0000256" key="9">
    <source>
        <dbReference type="ARBA" id="ARBA00023136"/>
    </source>
</evidence>
<reference evidence="12" key="1">
    <citation type="journal article" date="2020" name="mSystems">
        <title>Genome- and Community-Level Interaction Insights into Carbon Utilization and Element Cycling Functions of Hydrothermarchaeota in Hydrothermal Sediment.</title>
        <authorList>
            <person name="Zhou Z."/>
            <person name="Liu Y."/>
            <person name="Xu W."/>
            <person name="Pan J."/>
            <person name="Luo Z.H."/>
            <person name="Li M."/>
        </authorList>
    </citation>
    <scope>NUCLEOTIDE SEQUENCE [LARGE SCALE GENOMIC DNA]</scope>
    <source>
        <strain evidence="12">HyVt-456</strain>
    </source>
</reference>
<feature type="coiled-coil region" evidence="11">
    <location>
        <begin position="33"/>
        <end position="99"/>
    </location>
</feature>
<keyword evidence="8" id="KW-0653">Protein transport</keyword>
<organism evidence="12">
    <name type="scientific">Caldithrix abyssi</name>
    <dbReference type="NCBI Taxonomy" id="187145"/>
    <lineage>
        <taxon>Bacteria</taxon>
        <taxon>Pseudomonadati</taxon>
        <taxon>Calditrichota</taxon>
        <taxon>Calditrichia</taxon>
        <taxon>Calditrichales</taxon>
        <taxon>Calditrichaceae</taxon>
        <taxon>Caldithrix</taxon>
    </lineage>
</organism>
<sequence length="149" mass="17804">MAGFKFKLQRLLDIRKHLENEKALEVHMAEMIVVEEKSTLEALETEKAELMARQTGDDLVDITLTQMFHDYLRQKNNQIVEQDAKIREAQKKTDEKRRELVQRVQDRKSIELLKEKKYLEFKKEVNKKFAVFENEVALRRQQDKETIKA</sequence>
<dbReference type="GO" id="GO:0044781">
    <property type="term" value="P:bacterial-type flagellum organization"/>
    <property type="evidence" value="ECO:0007669"/>
    <property type="project" value="UniProtKB-KW"/>
</dbReference>
<dbReference type="Pfam" id="PF02050">
    <property type="entry name" value="FliJ"/>
    <property type="match status" value="1"/>
</dbReference>
<proteinExistence type="inferred from homology"/>
<keyword evidence="11" id="KW-0175">Coiled coil</keyword>
<dbReference type="GO" id="GO:0015031">
    <property type="term" value="P:protein transport"/>
    <property type="evidence" value="ECO:0007669"/>
    <property type="project" value="UniProtKB-KW"/>
</dbReference>
<evidence type="ECO:0000256" key="11">
    <source>
        <dbReference type="SAM" id="Coils"/>
    </source>
</evidence>
<dbReference type="InterPro" id="IPR053716">
    <property type="entry name" value="Flag_assembly_chemotaxis_eff"/>
</dbReference>
<comment type="subcellular location">
    <subcellularLocation>
        <location evidence="1">Cell membrane</location>
        <topology evidence="1">Peripheral membrane protein</topology>
        <orientation evidence="1">Cytoplasmic side</orientation>
    </subcellularLocation>
</comment>
<keyword evidence="10" id="KW-1006">Bacterial flagellum protein export</keyword>
<dbReference type="GO" id="GO:0009288">
    <property type="term" value="C:bacterial-type flagellum"/>
    <property type="evidence" value="ECO:0007669"/>
    <property type="project" value="InterPro"/>
</dbReference>
<dbReference type="EMBL" id="DRLD01000003">
    <property type="protein sequence ID" value="HED09077.1"/>
    <property type="molecule type" value="Genomic_DNA"/>
</dbReference>
<dbReference type="GO" id="GO:0005886">
    <property type="term" value="C:plasma membrane"/>
    <property type="evidence" value="ECO:0007669"/>
    <property type="project" value="UniProtKB-SubCell"/>
</dbReference>
<comment type="caution">
    <text evidence="12">The sequence shown here is derived from an EMBL/GenBank/DDBJ whole genome shotgun (WGS) entry which is preliminary data.</text>
</comment>
<evidence type="ECO:0000313" key="12">
    <source>
        <dbReference type="EMBL" id="HED09077.1"/>
    </source>
</evidence>
<accession>A0A7V1PTZ2</accession>
<evidence type="ECO:0000256" key="1">
    <source>
        <dbReference type="ARBA" id="ARBA00004413"/>
    </source>
</evidence>